<dbReference type="SUPFAM" id="SSF49899">
    <property type="entry name" value="Concanavalin A-like lectins/glucanases"/>
    <property type="match status" value="1"/>
</dbReference>
<dbReference type="Proteomes" id="UP000831189">
    <property type="component" value="Chromosome"/>
</dbReference>
<feature type="domain" description="DUF6701" evidence="1">
    <location>
        <begin position="652"/>
        <end position="1258"/>
    </location>
</feature>
<keyword evidence="3" id="KW-1185">Reference proteome</keyword>
<evidence type="ECO:0000259" key="1">
    <source>
        <dbReference type="Pfam" id="PF20419"/>
    </source>
</evidence>
<protein>
    <submittedName>
        <fullName evidence="2">LamG domain-containing protein</fullName>
    </submittedName>
</protein>
<name>A0ABY4KUV5_9PSED</name>
<dbReference type="Gene3D" id="2.60.120.200">
    <property type="match status" value="1"/>
</dbReference>
<dbReference type="Pfam" id="PF20419">
    <property type="entry name" value="DUF6701"/>
    <property type="match status" value="1"/>
</dbReference>
<organism evidence="2 3">
    <name type="scientific">Pseudomonas knackmussii</name>
    <dbReference type="NCBI Taxonomy" id="65741"/>
    <lineage>
        <taxon>Bacteria</taxon>
        <taxon>Pseudomonadati</taxon>
        <taxon>Pseudomonadota</taxon>
        <taxon>Gammaproteobacteria</taxon>
        <taxon>Pseudomonadales</taxon>
        <taxon>Pseudomonadaceae</taxon>
        <taxon>Pseudomonas</taxon>
    </lineage>
</organism>
<dbReference type="InterPro" id="IPR046524">
    <property type="entry name" value="DUF6701"/>
</dbReference>
<dbReference type="InterPro" id="IPR013320">
    <property type="entry name" value="ConA-like_dom_sf"/>
</dbReference>
<dbReference type="Pfam" id="PF13385">
    <property type="entry name" value="Laminin_G_3"/>
    <property type="match status" value="1"/>
</dbReference>
<gene>
    <name evidence="2" type="ORF">M0M42_07420</name>
</gene>
<evidence type="ECO:0000313" key="3">
    <source>
        <dbReference type="Proteomes" id="UP000831189"/>
    </source>
</evidence>
<sequence length="1261" mass="133778">MSYIRILCNFPLLRLQHAKRMNVAAFSICILVLVAYALLFSAKVDAATYNLSAGQYPPCSSESWSANGTTYVCNYGKVTLNAGDAVVANASSTLWAENGFSIDASVVGSSAHSITLRSSYGAIRISEGRSASTVIFGSVIGASVTLGGTTVNGSVTGSGGAVMVNSKIEGDVEFNNEISLTNTIVAGFVESANREITLSGGSVGGGVKSSGGAGVFIDGTTVQGDISSANIISIEDSKVTGNVGSSCCKVTVFSSSVLGDIFTQGKPIELNGTDVVGTVSNTNKVYLNGSFVYGDVLAATGWGSQVTIQGTGNSRIYGQCAYSGVSPTYLCSDSNDINELLPLYLRFDEATWRNATVRNSGTLGGVGAASGAAETAGATPALPGPWGTCRYGKFSGTGLVSVPHSAALSFSNNLSASFWLNVSELPKSGSVALLDKGDNYSLELDSSGRLVLRVNTRSRQLVISTVVGEGWNHVGFNLEYRSFIFILPTISANIYINGNLKASGSDTGILGFGPVTNNQPLYIGGDGGNSLQGSIDEVRLDSVLWVAAEFDRQARARHRCESSSAIDHFEFVTGEGAHTCNPHTITLKACTNAASAACQLYPGTVSVTLAGNGWVGGSSTSLINGIGSFQLQGLQLQMPLGLSTSSPPSAAQTLCQIGDAPPSSACILSFSRSGFIFDVPNMVASQGVKKVPIKAVIDRGNPGSPQCEPAFTDDDVPRNIKFWSEFVSPAGIELAVSSERIWVNDEAVAQSLAAAEPLPLYFDENGISQIDVNYNEAGKMQLNAHYDGSGNEGDSGLMEGSSDFVSRPDHFSVEVVGSPDCNPKKNISKDNCRKFIAAGDELPLEIKALNSDGGETLNFMHERVRVEVVGEPSDGCGELADDCFPRGGVVPKVFPEEYKHDYGNINLFDNAPYVDEVGIVKLRVIAEDYIEDGLDVVGASDYVGRFIPAYFIVASDARLVPACNGLTYQGQKAVFSGGHPEVVITAFNSRNQEAKNYDRSGFWLLDAPKRSDYLSITGRDEIDERLESGGEDVSLLVDGTANNGGGRTYNWRADEEDKRSADTLSWRAPLTPSLADLPFGIDMQAIAKLVIDKDQLKDDDGVCYRGEEGKLGECSDFTHDFGGSEIRHGRLRIANAHGSEQLPLALPWIVESWQVPGVFLPEERDICSAPAWSEPNMIEPTGDLAAITAPKVSTIKAGHQGVLTVAAPVVTGSGRVGFPDVPAWLWYDWRGEGREPARGLATFGIYKGSKPLIFRREVYRR</sequence>
<reference evidence="2 3" key="1">
    <citation type="submission" date="2022-04" db="EMBL/GenBank/DDBJ databases">
        <title>Pseudomonas knackmussii B09-2.</title>
        <authorList>
            <person name="Deng Y."/>
        </authorList>
    </citation>
    <scope>NUCLEOTIDE SEQUENCE [LARGE SCALE GENOMIC DNA]</scope>
    <source>
        <strain evidence="2 3">B09-2</strain>
    </source>
</reference>
<accession>A0ABY4KUV5</accession>
<proteinExistence type="predicted"/>
<dbReference type="EMBL" id="CP096208">
    <property type="protein sequence ID" value="UPQ84210.1"/>
    <property type="molecule type" value="Genomic_DNA"/>
</dbReference>
<evidence type="ECO:0000313" key="2">
    <source>
        <dbReference type="EMBL" id="UPQ84210.1"/>
    </source>
</evidence>